<dbReference type="GO" id="GO:0004177">
    <property type="term" value="F:aminopeptidase activity"/>
    <property type="evidence" value="ECO:0007669"/>
    <property type="project" value="UniProtKB-KW"/>
</dbReference>
<keyword evidence="1" id="KW-0031">Aminopeptidase</keyword>
<dbReference type="PROSITE" id="PS51257">
    <property type="entry name" value="PROKAR_LIPOPROTEIN"/>
    <property type="match status" value="1"/>
</dbReference>
<proteinExistence type="predicted"/>
<gene>
    <name evidence="1" type="ORF">GCM10022212_05610</name>
</gene>
<name>A0ABP7SNK3_9BURK</name>
<dbReference type="Proteomes" id="UP001501353">
    <property type="component" value="Unassembled WGS sequence"/>
</dbReference>
<dbReference type="EMBL" id="BAAAZE010000003">
    <property type="protein sequence ID" value="GAA4014160.1"/>
    <property type="molecule type" value="Genomic_DNA"/>
</dbReference>
<dbReference type="InterPro" id="IPR014553">
    <property type="entry name" value="Aminopept"/>
</dbReference>
<keyword evidence="1" id="KW-0645">Protease</keyword>
<keyword evidence="2" id="KW-1185">Reference proteome</keyword>
<accession>A0ABP7SNK3</accession>
<keyword evidence="1" id="KW-0378">Hydrolase</keyword>
<evidence type="ECO:0000313" key="1">
    <source>
        <dbReference type="EMBL" id="GAA4014160.1"/>
    </source>
</evidence>
<dbReference type="PIRSF" id="PIRSF029285">
    <property type="entry name" value="Aminopept"/>
    <property type="match status" value="1"/>
</dbReference>
<dbReference type="RefSeq" id="WP_344761699.1">
    <property type="nucleotide sequence ID" value="NZ_BAAAZE010000003.1"/>
</dbReference>
<dbReference type="Pfam" id="PF10023">
    <property type="entry name" value="Aminopep"/>
    <property type="match status" value="1"/>
</dbReference>
<protein>
    <submittedName>
        <fullName evidence="1">Aminopeptidase</fullName>
    </submittedName>
</protein>
<reference evidence="2" key="1">
    <citation type="journal article" date="2019" name="Int. J. Syst. Evol. Microbiol.">
        <title>The Global Catalogue of Microorganisms (GCM) 10K type strain sequencing project: providing services to taxonomists for standard genome sequencing and annotation.</title>
        <authorList>
            <consortium name="The Broad Institute Genomics Platform"/>
            <consortium name="The Broad Institute Genome Sequencing Center for Infectious Disease"/>
            <person name="Wu L."/>
            <person name="Ma J."/>
        </authorList>
    </citation>
    <scope>NUCLEOTIDE SEQUENCE [LARGE SCALE GENOMIC DNA]</scope>
    <source>
        <strain evidence="2">JCM 16673</strain>
    </source>
</reference>
<comment type="caution">
    <text evidence="1">The sequence shown here is derived from an EMBL/GenBank/DDBJ whole genome shotgun (WGS) entry which is preliminary data.</text>
</comment>
<organism evidence="1 2">
    <name type="scientific">Actimicrobium antarcticum</name>
    <dbReference type="NCBI Taxonomy" id="1051899"/>
    <lineage>
        <taxon>Bacteria</taxon>
        <taxon>Pseudomonadati</taxon>
        <taxon>Pseudomonadota</taxon>
        <taxon>Betaproteobacteria</taxon>
        <taxon>Burkholderiales</taxon>
        <taxon>Oxalobacteraceae</taxon>
        <taxon>Actimicrobium</taxon>
    </lineage>
</organism>
<sequence>MKWWTGLVAGAAVLMTGCAQVDYYFQAAQGQFALLSGARPIDDWLADPEVGDKLKARLNKVREIRRYAARELGLPDNNSYTNYADLKRPYVLWNVVATPELSMQPAQWCFPIAGCVNYRGYYNKQEALDYADVLRRAGYDVQMSGVAAYSTLGWFNDPVLSTFIQYPDGELARLVFHELAHQVAYAKGDTQFNESFATTVEEIGVERWMAKEGDAAMRENYLVFDGRKRDFLGLLVKYRRSLEINYARQVSDGDKRREKQRIFKSLKADYQVLKTAWGGYAGYDRWFAEPLTNAHLASVATYHDYVPAFRSLMTEQKSLTKFYGATRSMAALEPIQRKQQLALLTRNAALALADTGIKR</sequence>
<evidence type="ECO:0000313" key="2">
    <source>
        <dbReference type="Proteomes" id="UP001501353"/>
    </source>
</evidence>